<keyword evidence="8" id="KW-0732">Signal</keyword>
<proteinExistence type="inferred from homology"/>
<evidence type="ECO:0000256" key="3">
    <source>
        <dbReference type="ARBA" id="ARBA00022452"/>
    </source>
</evidence>
<evidence type="ECO:0000256" key="6">
    <source>
        <dbReference type="ARBA" id="ARBA00023237"/>
    </source>
</evidence>
<dbReference type="InterPro" id="IPR023997">
    <property type="entry name" value="TonB-dep_OMP_SusC/RagA_CS"/>
</dbReference>
<dbReference type="Gene3D" id="2.170.130.10">
    <property type="entry name" value="TonB-dependent receptor, plug domain"/>
    <property type="match status" value="1"/>
</dbReference>
<dbReference type="Proteomes" id="UP001319200">
    <property type="component" value="Unassembled WGS sequence"/>
</dbReference>
<dbReference type="InterPro" id="IPR037066">
    <property type="entry name" value="Plug_dom_sf"/>
</dbReference>
<evidence type="ECO:0000256" key="8">
    <source>
        <dbReference type="SAM" id="SignalP"/>
    </source>
</evidence>
<dbReference type="EMBL" id="JAHESF010000009">
    <property type="protein sequence ID" value="MBT1697451.1"/>
    <property type="molecule type" value="Genomic_DNA"/>
</dbReference>
<keyword evidence="5 7" id="KW-0472">Membrane</keyword>
<dbReference type="RefSeq" id="WP_254163321.1">
    <property type="nucleotide sequence ID" value="NZ_JAHESF010000009.1"/>
</dbReference>
<keyword evidence="4 7" id="KW-0812">Transmembrane</keyword>
<evidence type="ECO:0000256" key="2">
    <source>
        <dbReference type="ARBA" id="ARBA00022448"/>
    </source>
</evidence>
<evidence type="ECO:0000256" key="5">
    <source>
        <dbReference type="ARBA" id="ARBA00023136"/>
    </source>
</evidence>
<evidence type="ECO:0000313" key="10">
    <source>
        <dbReference type="EMBL" id="MBT1697451.1"/>
    </source>
</evidence>
<dbReference type="NCBIfam" id="TIGR04057">
    <property type="entry name" value="SusC_RagA_signa"/>
    <property type="match status" value="1"/>
</dbReference>
<reference evidence="10 11" key="1">
    <citation type="submission" date="2021-05" db="EMBL/GenBank/DDBJ databases">
        <title>A Polyphasic approach of four new species of the genus Ohtaekwangia: Ohtaekwangia histidinii sp. nov., Ohtaekwangia cretensis sp. nov., Ohtaekwangia indiensis sp. nov., Ohtaekwangia reichenbachii sp. nov. from diverse environment.</title>
        <authorList>
            <person name="Octaviana S."/>
        </authorList>
    </citation>
    <scope>NUCLEOTIDE SEQUENCE [LARGE SCALE GENOMIC DNA]</scope>
    <source>
        <strain evidence="10 11">PWU4</strain>
    </source>
</reference>
<dbReference type="Gene3D" id="2.40.170.20">
    <property type="entry name" value="TonB-dependent receptor, beta-barrel domain"/>
    <property type="match status" value="1"/>
</dbReference>
<accession>A0AAP2DJR9</accession>
<dbReference type="NCBIfam" id="TIGR04056">
    <property type="entry name" value="OMP_RagA_SusC"/>
    <property type="match status" value="1"/>
</dbReference>
<dbReference type="SUPFAM" id="SSF56935">
    <property type="entry name" value="Porins"/>
    <property type="match status" value="1"/>
</dbReference>
<dbReference type="AlphaFoldDB" id="A0AAP2DJR9"/>
<dbReference type="InterPro" id="IPR008969">
    <property type="entry name" value="CarboxyPept-like_regulatory"/>
</dbReference>
<dbReference type="PROSITE" id="PS52016">
    <property type="entry name" value="TONB_DEPENDENT_REC_3"/>
    <property type="match status" value="1"/>
</dbReference>
<evidence type="ECO:0000313" key="11">
    <source>
        <dbReference type="Proteomes" id="UP001319200"/>
    </source>
</evidence>
<feature type="signal peptide" evidence="8">
    <location>
        <begin position="1"/>
        <end position="19"/>
    </location>
</feature>
<evidence type="ECO:0000259" key="9">
    <source>
        <dbReference type="Pfam" id="PF07715"/>
    </source>
</evidence>
<sequence>MKRILLIVVFATIIQHAYAQEVVKGVIKDDSGEPLPGATILIKGTNVYASSDVNGEFSIQARKELPFSVVVSLTGFKTQEVEVYEVTEETIEVSLNGDNVLDEVVVIGYGEQKRKDITGSVSSIPAELRSQPVASVERLLQGAVAGAIVTQTSGQPGGGVSVQIRGSNSITASSDPLYVIDGFPINNDYGLVDAGVTNGPKINPLSSLNSADIESVDVLKDASATAIYGSRGANGVILITTKKGTSEGSSIHYDGYYGVQEVVRTLPLLTAGEWWQLRKDAAFNTSATAVANLKSANKAYLAAAEAGGYTLDTLGTGTDWQKEAFTQAAIQSHSLSFLSGNEKTKLAFSGNYFDQDGVIKNTGFTRYSGRFNIDHEFNDRFRILSYVNASNIAAKVAPDAIIPNLLQSPASLPVYNNDGTFLVISGLDQALANPINSLYNQINETRTSRLLANISGEYKINEHLSAKVLFGTDVVINKQNRYLPNSTQEGLASKGTATVGSINTFNWLNENTINYSNTFNQIHVVNAVAGFTAQRSTTESVVATASNFSSDFFDYNNLGTAVTPGSPSSSYSQWSLASWLARVNYSLKDKYLLTLTIRSDGSSRFGTQNKWGYFPSAAVGWNVHEEDFLKSVQPVTFLKLRASVGITGNQSIPPYSSLSQLSYFRYNFNNQTVSGYAPTNVANPDLGWEKTVQVDIGADIGVLDNRVNIVVDYYYKKTTDLLLNAIVPGTSGLAVGGNVNSGQQAAVYQNLGAVANRGLEVSFNTQNAVGAFRWNTILVFSTNHNEVLDLGNGVTRIVPNTNAPSVIEVGKPLGSFIVYKTDGLIQPGEEGPNALTPQAFKGVGAQKYKDILVDGVITQAGDRVVIANEPGVNVGLTNTFAYKGFDLAVFFQASIGGKLYNQNRAQLELNNGAGNGAKAAADAYRVPGTRGADDPGNTNTDVKAAYQDPAITLADRFIEDASYLRLKNVSLGYTIPQTLTSKLGIKSLRFYVSAQNYWTLTDYTGYDPEASRNGQELISRGVDNGVYPNNKSIQGGVQLSF</sequence>
<comment type="caution">
    <text evidence="10">The sequence shown here is derived from an EMBL/GenBank/DDBJ whole genome shotgun (WGS) entry which is preliminary data.</text>
</comment>
<feature type="chain" id="PRO_5042864760" evidence="8">
    <location>
        <begin position="20"/>
        <end position="1041"/>
    </location>
</feature>
<gene>
    <name evidence="10" type="ORF">KK083_11225</name>
</gene>
<keyword evidence="10" id="KW-0675">Receptor</keyword>
<dbReference type="InterPro" id="IPR012910">
    <property type="entry name" value="Plug_dom"/>
</dbReference>
<dbReference type="InterPro" id="IPR036942">
    <property type="entry name" value="Beta-barrel_TonB_sf"/>
</dbReference>
<keyword evidence="3 7" id="KW-1134">Transmembrane beta strand</keyword>
<keyword evidence="6 7" id="KW-0998">Cell outer membrane</keyword>
<dbReference type="SUPFAM" id="SSF49464">
    <property type="entry name" value="Carboxypeptidase regulatory domain-like"/>
    <property type="match status" value="1"/>
</dbReference>
<dbReference type="GO" id="GO:0009279">
    <property type="term" value="C:cell outer membrane"/>
    <property type="evidence" value="ECO:0007669"/>
    <property type="project" value="UniProtKB-SubCell"/>
</dbReference>
<dbReference type="Gene3D" id="2.60.40.1120">
    <property type="entry name" value="Carboxypeptidase-like, regulatory domain"/>
    <property type="match status" value="1"/>
</dbReference>
<protein>
    <submittedName>
        <fullName evidence="10">TonB-dependent receptor</fullName>
    </submittedName>
</protein>
<dbReference type="Pfam" id="PF07715">
    <property type="entry name" value="Plug"/>
    <property type="match status" value="1"/>
</dbReference>
<evidence type="ECO:0000256" key="4">
    <source>
        <dbReference type="ARBA" id="ARBA00022692"/>
    </source>
</evidence>
<evidence type="ECO:0000256" key="7">
    <source>
        <dbReference type="PROSITE-ProRule" id="PRU01360"/>
    </source>
</evidence>
<comment type="subcellular location">
    <subcellularLocation>
        <location evidence="1 7">Cell outer membrane</location>
        <topology evidence="1 7">Multi-pass membrane protein</topology>
    </subcellularLocation>
</comment>
<name>A0AAP2DJR9_9BACT</name>
<comment type="similarity">
    <text evidence="7">Belongs to the TonB-dependent receptor family.</text>
</comment>
<evidence type="ECO:0000256" key="1">
    <source>
        <dbReference type="ARBA" id="ARBA00004571"/>
    </source>
</evidence>
<keyword evidence="11" id="KW-1185">Reference proteome</keyword>
<dbReference type="FunFam" id="2.170.130.10:FF:000008">
    <property type="entry name" value="SusC/RagA family TonB-linked outer membrane protein"/>
    <property type="match status" value="1"/>
</dbReference>
<dbReference type="InterPro" id="IPR023996">
    <property type="entry name" value="TonB-dep_OMP_SusC/RagA"/>
</dbReference>
<keyword evidence="2 7" id="KW-0813">Transport</keyword>
<dbReference type="InterPro" id="IPR039426">
    <property type="entry name" value="TonB-dep_rcpt-like"/>
</dbReference>
<dbReference type="Pfam" id="PF13715">
    <property type="entry name" value="CarbopepD_reg_2"/>
    <property type="match status" value="1"/>
</dbReference>
<feature type="domain" description="TonB-dependent receptor plug" evidence="9">
    <location>
        <begin position="114"/>
        <end position="236"/>
    </location>
</feature>
<organism evidence="10 11">
    <name type="scientific">Chryseosolibacter histidini</name>
    <dbReference type="NCBI Taxonomy" id="2782349"/>
    <lineage>
        <taxon>Bacteria</taxon>
        <taxon>Pseudomonadati</taxon>
        <taxon>Bacteroidota</taxon>
        <taxon>Cytophagia</taxon>
        <taxon>Cytophagales</taxon>
        <taxon>Chryseotaleaceae</taxon>
        <taxon>Chryseosolibacter</taxon>
    </lineage>
</organism>